<keyword evidence="1" id="KW-0677">Repeat</keyword>
<dbReference type="PROSITE" id="PS51372">
    <property type="entry name" value="PRD_2"/>
    <property type="match status" value="2"/>
</dbReference>
<organism evidence="3 4">
    <name type="scientific">Enterococcus devriesei</name>
    <dbReference type="NCBI Taxonomy" id="319970"/>
    <lineage>
        <taxon>Bacteria</taxon>
        <taxon>Bacillati</taxon>
        <taxon>Bacillota</taxon>
        <taxon>Bacilli</taxon>
        <taxon>Lactobacillales</taxon>
        <taxon>Enterococcaceae</taxon>
        <taxon>Enterococcus</taxon>
    </lineage>
</organism>
<feature type="domain" description="PRD" evidence="2">
    <location>
        <begin position="170"/>
        <end position="280"/>
    </location>
</feature>
<feature type="domain" description="PRD" evidence="2">
    <location>
        <begin position="65"/>
        <end position="169"/>
    </location>
</feature>
<dbReference type="Pfam" id="PF00874">
    <property type="entry name" value="PRD"/>
    <property type="match status" value="2"/>
</dbReference>
<comment type="caution">
    <text evidence="3">The sequence shown here is derived from an EMBL/GenBank/DDBJ whole genome shotgun (WGS) entry which is preliminary data.</text>
</comment>
<dbReference type="Pfam" id="PF03123">
    <property type="entry name" value="CAT_RBD"/>
    <property type="match status" value="1"/>
</dbReference>
<dbReference type="PANTHER" id="PTHR30185:SF15">
    <property type="entry name" value="CRYPTIC BETA-GLUCOSIDE BGL OPERON ANTITERMINATOR"/>
    <property type="match status" value="1"/>
</dbReference>
<dbReference type="Gene3D" id="1.10.1790.10">
    <property type="entry name" value="PRD domain"/>
    <property type="match status" value="2"/>
</dbReference>
<dbReference type="EMBL" id="JXKM01000013">
    <property type="protein sequence ID" value="OJG34591.1"/>
    <property type="molecule type" value="Genomic_DNA"/>
</dbReference>
<sequence length="280" mass="32678">MQIRKILNNNVVITTNQKNNEVVVMGRGLAFQKKVGDEIAEDAIDKTYHLANSDLLHKFQELLEDMPISYVEIANDIIDEAKVALKNPLNDSLYISITDHLYASIQRVKEGVRVRNLLLWDIKRFFPDEFSVGVNAVEKIKLKFGIDLGEDEAGNIALHLVNAQTENDNDDAFMMTEMMQEIIQITSYYFKVQLDEDSVYFYRFTTHLRFFASRIMNQRQVTDETDDELLLIIQKKYQNAYQCVERIAEFIEQTYHYTMSNDEKLYLTIHIARLVQKVSQ</sequence>
<dbReference type="Gene3D" id="2.30.24.10">
    <property type="entry name" value="CAT RNA-binding domain"/>
    <property type="match status" value="1"/>
</dbReference>
<dbReference type="InterPro" id="IPR004341">
    <property type="entry name" value="CAT_RNA-bd_dom"/>
</dbReference>
<dbReference type="SUPFAM" id="SSF63520">
    <property type="entry name" value="PTS-regulatory domain, PRD"/>
    <property type="match status" value="2"/>
</dbReference>
<dbReference type="NCBIfam" id="NF046042">
    <property type="entry name" value="LicT"/>
    <property type="match status" value="1"/>
</dbReference>
<evidence type="ECO:0000259" key="2">
    <source>
        <dbReference type="PROSITE" id="PS51372"/>
    </source>
</evidence>
<dbReference type="STRING" id="319970.RV00_GL000811"/>
<dbReference type="GO" id="GO:0006355">
    <property type="term" value="P:regulation of DNA-templated transcription"/>
    <property type="evidence" value="ECO:0007669"/>
    <property type="project" value="InterPro"/>
</dbReference>
<dbReference type="SMART" id="SM01061">
    <property type="entry name" value="CAT_RBD"/>
    <property type="match status" value="1"/>
</dbReference>
<dbReference type="InterPro" id="IPR036634">
    <property type="entry name" value="PRD_sf"/>
</dbReference>
<evidence type="ECO:0000256" key="1">
    <source>
        <dbReference type="ARBA" id="ARBA00022737"/>
    </source>
</evidence>
<evidence type="ECO:0000313" key="3">
    <source>
        <dbReference type="EMBL" id="OJG34591.1"/>
    </source>
</evidence>
<evidence type="ECO:0000313" key="4">
    <source>
        <dbReference type="Proteomes" id="UP000183700"/>
    </source>
</evidence>
<proteinExistence type="predicted"/>
<keyword evidence="4" id="KW-1185">Reference proteome</keyword>
<accession>A0A1L8SRE3</accession>
<protein>
    <recommendedName>
        <fullName evidence="2">PRD domain-containing protein</fullName>
    </recommendedName>
</protein>
<dbReference type="Proteomes" id="UP000183700">
    <property type="component" value="Unassembled WGS sequence"/>
</dbReference>
<gene>
    <name evidence="3" type="ORF">RV00_GL000811</name>
</gene>
<dbReference type="InterPro" id="IPR011608">
    <property type="entry name" value="PRD"/>
</dbReference>
<dbReference type="AlphaFoldDB" id="A0A1L8SRE3"/>
<dbReference type="GO" id="GO:0003723">
    <property type="term" value="F:RNA binding"/>
    <property type="evidence" value="ECO:0007669"/>
    <property type="project" value="InterPro"/>
</dbReference>
<dbReference type="OrthoDB" id="9813552at2"/>
<name>A0A1L8SRE3_9ENTE</name>
<dbReference type="InterPro" id="IPR050661">
    <property type="entry name" value="BglG_antiterminators"/>
</dbReference>
<dbReference type="RefSeq" id="WP_071863161.1">
    <property type="nucleotide sequence ID" value="NZ_CAURXW010000012.1"/>
</dbReference>
<dbReference type="SUPFAM" id="SSF50151">
    <property type="entry name" value="SacY-like RNA-binding domain"/>
    <property type="match status" value="1"/>
</dbReference>
<reference evidence="3 4" key="1">
    <citation type="submission" date="2014-12" db="EMBL/GenBank/DDBJ databases">
        <title>Draft genome sequences of 29 type strains of Enterococci.</title>
        <authorList>
            <person name="Zhong Z."/>
            <person name="Sun Z."/>
            <person name="Liu W."/>
            <person name="Zhang W."/>
            <person name="Zhang H."/>
        </authorList>
    </citation>
    <scope>NUCLEOTIDE SEQUENCE [LARGE SCALE GENOMIC DNA]</scope>
    <source>
        <strain evidence="3 4">DSM 22802</strain>
    </source>
</reference>
<dbReference type="PANTHER" id="PTHR30185">
    <property type="entry name" value="CRYPTIC BETA-GLUCOSIDE BGL OPERON ANTITERMINATOR"/>
    <property type="match status" value="1"/>
</dbReference>
<dbReference type="InterPro" id="IPR036650">
    <property type="entry name" value="CAT_RNA-bd_dom_sf"/>
</dbReference>